<protein>
    <submittedName>
        <fullName evidence="2">Uncharacterized protein</fullName>
    </submittedName>
</protein>
<dbReference type="InterPro" id="IPR045646">
    <property type="entry name" value="DUF6402"/>
</dbReference>
<feature type="region of interest" description="Disordered" evidence="1">
    <location>
        <begin position="35"/>
        <end position="99"/>
    </location>
</feature>
<evidence type="ECO:0000313" key="3">
    <source>
        <dbReference type="Proteomes" id="UP000494135"/>
    </source>
</evidence>
<organism evidence="2 3">
    <name type="scientific">Burkholderia puraquae</name>
    <dbReference type="NCBI Taxonomy" id="1904757"/>
    <lineage>
        <taxon>Bacteria</taxon>
        <taxon>Pseudomonadati</taxon>
        <taxon>Pseudomonadota</taxon>
        <taxon>Betaproteobacteria</taxon>
        <taxon>Burkholderiales</taxon>
        <taxon>Burkholderiaceae</taxon>
        <taxon>Burkholderia</taxon>
        <taxon>Burkholderia cepacia complex</taxon>
    </lineage>
</organism>
<gene>
    <name evidence="2" type="ORF">LMG29660_01457</name>
</gene>
<proteinExistence type="predicted"/>
<sequence length="408" mass="46310">MADVKKIPYYRPQKGLLGPELKKYEGAQGCIPLETQKTVSIDKLAPGEKPPPSPPLPPKPVAEPPKTRKQAEAPQPKQQPKTEDPPKQDEAEVCENPPPFDLQDVTIAMDNLGWRVSAKLARIWFASSEHIYNDNAKSIQPVDGDSVTLGWTLKFGSVRRKYEKLLAEDIYRDAAIVEARTKILAKINKMFSEDRRANLNINTTKFLSDIRHFHIDWQFQLASISNWDTLENLAPTDLTGALANFNIYAAIGNLEIIGEKYFRYEKTSNFYCLNAIGKITHVYVYVKDNYSFNGIQYLGHWNKRGVIIAPGPVISGSASSSPKRDTDVDIWVKSINKPVDTRKSLFGKFKEPDVFYPVYNSDYRRWRAKHHRGGDFMIYSKPVYLKLKKPVEIKLGEICRLAPPESLG</sequence>
<dbReference type="EMBL" id="CADIKG010000002">
    <property type="protein sequence ID" value="CAB3751087.1"/>
    <property type="molecule type" value="Genomic_DNA"/>
</dbReference>
<dbReference type="Proteomes" id="UP000494135">
    <property type="component" value="Unassembled WGS sequence"/>
</dbReference>
<feature type="compositionally biased region" description="Basic and acidic residues" evidence="1">
    <location>
        <begin position="80"/>
        <end position="90"/>
    </location>
</feature>
<dbReference type="AlphaFoldDB" id="A0A6J5DCI3"/>
<reference evidence="2 3" key="1">
    <citation type="submission" date="2020-04" db="EMBL/GenBank/DDBJ databases">
        <authorList>
            <person name="De Canck E."/>
        </authorList>
    </citation>
    <scope>NUCLEOTIDE SEQUENCE [LARGE SCALE GENOMIC DNA]</scope>
    <source>
        <strain evidence="2 3">LMG 29660</strain>
    </source>
</reference>
<dbReference type="RefSeq" id="WP_175130444.1">
    <property type="nucleotide sequence ID" value="NZ_CADIKG010000002.1"/>
</dbReference>
<feature type="compositionally biased region" description="Pro residues" evidence="1">
    <location>
        <begin position="48"/>
        <end position="63"/>
    </location>
</feature>
<accession>A0A6J5DCI3</accession>
<name>A0A6J5DCI3_9BURK</name>
<evidence type="ECO:0000313" key="2">
    <source>
        <dbReference type="EMBL" id="CAB3751087.1"/>
    </source>
</evidence>
<dbReference type="Pfam" id="PF19940">
    <property type="entry name" value="DUF6402"/>
    <property type="match status" value="1"/>
</dbReference>
<feature type="region of interest" description="Disordered" evidence="1">
    <location>
        <begin position="1"/>
        <end position="20"/>
    </location>
</feature>
<evidence type="ECO:0000256" key="1">
    <source>
        <dbReference type="SAM" id="MobiDB-lite"/>
    </source>
</evidence>